<dbReference type="SUPFAM" id="SSF51338">
    <property type="entry name" value="Composite domain of metallo-dependent hydrolases"/>
    <property type="match status" value="1"/>
</dbReference>
<dbReference type="NCBIfam" id="NF006056">
    <property type="entry name" value="PRK08204.1"/>
    <property type="match status" value="1"/>
</dbReference>
<name>A0A6S7BYE5_9BURK</name>
<dbReference type="InterPro" id="IPR011059">
    <property type="entry name" value="Metal-dep_hydrolase_composite"/>
</dbReference>
<dbReference type="SUPFAM" id="SSF51556">
    <property type="entry name" value="Metallo-dependent hydrolases"/>
    <property type="match status" value="1"/>
</dbReference>
<dbReference type="EMBL" id="CADIKK010000034">
    <property type="protein sequence ID" value="CAB3803060.1"/>
    <property type="molecule type" value="Genomic_DNA"/>
</dbReference>
<evidence type="ECO:0000259" key="2">
    <source>
        <dbReference type="Pfam" id="PF01979"/>
    </source>
</evidence>
<protein>
    <submittedName>
        <fullName evidence="3">Melamine deaminase</fullName>
        <ecNumber evidence="3">3.5.4.45</ecNumber>
    </submittedName>
</protein>
<keyword evidence="4" id="KW-1185">Reference proteome</keyword>
<feature type="domain" description="Amidohydrolase-related" evidence="2">
    <location>
        <begin position="106"/>
        <end position="460"/>
    </location>
</feature>
<evidence type="ECO:0000313" key="4">
    <source>
        <dbReference type="Proteomes" id="UP000494365"/>
    </source>
</evidence>
<accession>A0A6S7BYE5</accession>
<dbReference type="PANTHER" id="PTHR43794:SF5">
    <property type="entry name" value="CHLOROHYDROLASE FAMILY PROTEIN"/>
    <property type="match status" value="1"/>
</dbReference>
<proteinExistence type="inferred from homology"/>
<evidence type="ECO:0000313" key="3">
    <source>
        <dbReference type="EMBL" id="CAB3803060.1"/>
    </source>
</evidence>
<dbReference type="Gene3D" id="3.20.20.140">
    <property type="entry name" value="Metal-dependent hydrolases"/>
    <property type="match status" value="1"/>
</dbReference>
<organism evidence="3 4">
    <name type="scientific">Paraburkholderia ultramafica</name>
    <dbReference type="NCBI Taxonomy" id="1544867"/>
    <lineage>
        <taxon>Bacteria</taxon>
        <taxon>Pseudomonadati</taxon>
        <taxon>Pseudomonadota</taxon>
        <taxon>Betaproteobacteria</taxon>
        <taxon>Burkholderiales</taxon>
        <taxon>Burkholderiaceae</taxon>
        <taxon>Paraburkholderia</taxon>
    </lineage>
</organism>
<dbReference type="InterPro" id="IPR050287">
    <property type="entry name" value="MTA/SAH_deaminase"/>
</dbReference>
<dbReference type="InterPro" id="IPR006680">
    <property type="entry name" value="Amidohydro-rel"/>
</dbReference>
<dbReference type="EC" id="3.5.4.45" evidence="3"/>
<dbReference type="GO" id="GO:0016810">
    <property type="term" value="F:hydrolase activity, acting on carbon-nitrogen (but not peptide) bonds"/>
    <property type="evidence" value="ECO:0007669"/>
    <property type="project" value="InterPro"/>
</dbReference>
<comment type="similarity">
    <text evidence="1">Belongs to the metallo-dependent hydrolases superfamily. ATZ/TRZ family.</text>
</comment>
<dbReference type="Gene3D" id="2.30.40.10">
    <property type="entry name" value="Urease, subunit C, domain 1"/>
    <property type="match status" value="1"/>
</dbReference>
<gene>
    <name evidence="3" type="primary">triA</name>
    <name evidence="3" type="ORF">LMG28614_05732</name>
</gene>
<sequence length="498" mass="53657">MCRVCDSMRSLEGDGQRLQSETPGERFLSRLADGHVNSPVENYAMPTGSGEAGKRVLIRGGHVMTMDPELGDFAVGDVLIEGHAITAVAPRIDVSDAEVINARGRIVMPGFVDTHHHQFETALRSMLPNGLLSGNGGEEGQPNYLEHVLGKLAPVYRPEDVYISELFGSLSQLDAGVTTVLDVSQIHHSPEHSDAAISGLFDAGRRSVFGFFEGAGPQTQYPEDVTRLRRQYFSSDEQLVTMIMGGEIYLPNYERSWALAQDLSMRIALHVVGAMGMGPQMEALARAGRITSSHLLIHMTGMSDVTWSAVAEAGASISLSTPIEMSMRHGMPPILKARELGVPVSLSSDVECTMTADFFTQMRSTVTLQRALVNELALSGSDDLPRLMTSREVLRDATLGGAKALGLDGKIGTISPGKAADLILLDGGAINVSPLNNVPGAVVTLMERSNVETVLVNGRIRKWMGKLIDVDYQRLNAALVSSRDSLLERAGLVHGLFD</sequence>
<evidence type="ECO:0000256" key="1">
    <source>
        <dbReference type="ARBA" id="ARBA00006745"/>
    </source>
</evidence>
<dbReference type="Proteomes" id="UP000494365">
    <property type="component" value="Unassembled WGS sequence"/>
</dbReference>
<keyword evidence="3" id="KW-0378">Hydrolase</keyword>
<dbReference type="Pfam" id="PF01979">
    <property type="entry name" value="Amidohydro_1"/>
    <property type="match status" value="1"/>
</dbReference>
<dbReference type="AlphaFoldDB" id="A0A6S7BYE5"/>
<dbReference type="PANTHER" id="PTHR43794">
    <property type="entry name" value="AMINOHYDROLASE SSNA-RELATED"/>
    <property type="match status" value="1"/>
</dbReference>
<reference evidence="3 4" key="1">
    <citation type="submission" date="2020-04" db="EMBL/GenBank/DDBJ databases">
        <authorList>
            <person name="De Canck E."/>
        </authorList>
    </citation>
    <scope>NUCLEOTIDE SEQUENCE [LARGE SCALE GENOMIC DNA]</scope>
    <source>
        <strain evidence="3 4">LMG 28614</strain>
    </source>
</reference>
<dbReference type="InterPro" id="IPR032466">
    <property type="entry name" value="Metal_Hydrolase"/>
</dbReference>